<dbReference type="GO" id="GO:0051701">
    <property type="term" value="P:biological process involved in interaction with host"/>
    <property type="evidence" value="ECO:0007669"/>
    <property type="project" value="TreeGrafter"/>
</dbReference>
<keyword evidence="9 11" id="KW-0012">Acyltransferase</keyword>
<dbReference type="InterPro" id="IPR004255">
    <property type="entry name" value="O-acyltransferase_WSD1_N"/>
</dbReference>
<dbReference type="SUPFAM" id="SSF52777">
    <property type="entry name" value="CoA-dependent acyltransferases"/>
    <property type="match status" value="1"/>
</dbReference>
<evidence type="ECO:0000256" key="5">
    <source>
        <dbReference type="ARBA" id="ARBA00022516"/>
    </source>
</evidence>
<evidence type="ECO:0000259" key="13">
    <source>
        <dbReference type="Pfam" id="PF06974"/>
    </source>
</evidence>
<keyword evidence="5 11" id="KW-0444">Lipid biosynthesis</keyword>
<keyword evidence="15" id="KW-1185">Reference proteome</keyword>
<evidence type="ECO:0000256" key="3">
    <source>
        <dbReference type="ARBA" id="ARBA00009587"/>
    </source>
</evidence>
<evidence type="ECO:0000256" key="10">
    <source>
        <dbReference type="ARBA" id="ARBA00048109"/>
    </source>
</evidence>
<evidence type="ECO:0000313" key="15">
    <source>
        <dbReference type="Proteomes" id="UP000324701"/>
    </source>
</evidence>
<proteinExistence type="inferred from homology"/>
<dbReference type="PANTHER" id="PTHR31650">
    <property type="entry name" value="O-ACYLTRANSFERASE (WSD1-LIKE) FAMILY PROTEIN"/>
    <property type="match status" value="1"/>
</dbReference>
<dbReference type="GO" id="GO:0004144">
    <property type="term" value="F:diacylglycerol O-acyltransferase activity"/>
    <property type="evidence" value="ECO:0007669"/>
    <property type="project" value="UniProtKB-EC"/>
</dbReference>
<dbReference type="EMBL" id="VTZN01000015">
    <property type="protein sequence ID" value="KAA1251401.1"/>
    <property type="molecule type" value="Genomic_DNA"/>
</dbReference>
<feature type="domain" description="O-acyltransferase WSD1-like N-terminal" evidence="12">
    <location>
        <begin position="5"/>
        <end position="271"/>
    </location>
</feature>
<feature type="domain" description="O-acyltransferase WSD1 C-terminal" evidence="13">
    <location>
        <begin position="322"/>
        <end position="467"/>
    </location>
</feature>
<evidence type="ECO:0000313" key="14">
    <source>
        <dbReference type="EMBL" id="KAA1251401.1"/>
    </source>
</evidence>
<evidence type="ECO:0000256" key="11">
    <source>
        <dbReference type="RuleBase" id="RU361241"/>
    </source>
</evidence>
<dbReference type="GO" id="GO:0019432">
    <property type="term" value="P:triglyceride biosynthetic process"/>
    <property type="evidence" value="ECO:0007669"/>
    <property type="project" value="UniProtKB-UniPathway"/>
</dbReference>
<comment type="pathway">
    <text evidence="1 11">Glycerolipid metabolism; triacylglycerol biosynthesis.</text>
</comment>
<dbReference type="GO" id="GO:0001666">
    <property type="term" value="P:response to hypoxia"/>
    <property type="evidence" value="ECO:0007669"/>
    <property type="project" value="TreeGrafter"/>
</dbReference>
<keyword evidence="6 11" id="KW-0808">Transferase</keyword>
<comment type="caution">
    <text evidence="14">The sequence shown here is derived from an EMBL/GenBank/DDBJ whole genome shotgun (WGS) entry which is preliminary data.</text>
</comment>
<dbReference type="Proteomes" id="UP000324701">
    <property type="component" value="Unassembled WGS sequence"/>
</dbReference>
<evidence type="ECO:0000256" key="7">
    <source>
        <dbReference type="ARBA" id="ARBA00022798"/>
    </source>
</evidence>
<name>A0A5B1BTV5_MYCSI</name>
<evidence type="ECO:0000256" key="8">
    <source>
        <dbReference type="ARBA" id="ARBA00023098"/>
    </source>
</evidence>
<evidence type="ECO:0000256" key="9">
    <source>
        <dbReference type="ARBA" id="ARBA00023315"/>
    </source>
</evidence>
<dbReference type="OrthoDB" id="9810950at2"/>
<dbReference type="Pfam" id="PF06974">
    <property type="entry name" value="WS_DGAT_C"/>
    <property type="match status" value="1"/>
</dbReference>
<accession>A0A5B1BTV5</accession>
<gene>
    <name evidence="14" type="ORF">F0Q45_04435</name>
</gene>
<dbReference type="PANTHER" id="PTHR31650:SF1">
    <property type="entry name" value="WAX ESTER SYNTHASE_DIACYLGLYCEROL ACYLTRANSFERASE 4-RELATED"/>
    <property type="match status" value="1"/>
</dbReference>
<dbReference type="InterPro" id="IPR014292">
    <property type="entry name" value="Acyl_transf_WS/DGAT"/>
</dbReference>
<dbReference type="InterPro" id="IPR009721">
    <property type="entry name" value="O-acyltransferase_WSD1_C"/>
</dbReference>
<dbReference type="GO" id="GO:0006071">
    <property type="term" value="P:glycerol metabolic process"/>
    <property type="evidence" value="ECO:0007669"/>
    <property type="project" value="UniProtKB-KW"/>
</dbReference>
<keyword evidence="7 11" id="KW-0319">Glycerol metabolism</keyword>
<dbReference type="InterPro" id="IPR045034">
    <property type="entry name" value="O-acyltransferase_WSD1-like"/>
</dbReference>
<comment type="catalytic activity">
    <reaction evidence="10 11">
        <text>an acyl-CoA + a 1,2-diacyl-sn-glycerol = a triacyl-sn-glycerol + CoA</text>
        <dbReference type="Rhea" id="RHEA:10868"/>
        <dbReference type="ChEBI" id="CHEBI:17815"/>
        <dbReference type="ChEBI" id="CHEBI:57287"/>
        <dbReference type="ChEBI" id="CHEBI:58342"/>
        <dbReference type="ChEBI" id="CHEBI:64615"/>
        <dbReference type="EC" id="2.3.1.20"/>
    </reaction>
</comment>
<dbReference type="GO" id="GO:0071731">
    <property type="term" value="P:response to nitric oxide"/>
    <property type="evidence" value="ECO:0007669"/>
    <property type="project" value="TreeGrafter"/>
</dbReference>
<dbReference type="Pfam" id="PF03007">
    <property type="entry name" value="WS_DGAT_cat"/>
    <property type="match status" value="1"/>
</dbReference>
<dbReference type="RefSeq" id="WP_149652780.1">
    <property type="nucleotide sequence ID" value="NZ_VTZN01000015.1"/>
</dbReference>
<dbReference type="NCBIfam" id="TIGR02946">
    <property type="entry name" value="acyl_WS_DGAT"/>
    <property type="match status" value="1"/>
</dbReference>
<dbReference type="AlphaFoldDB" id="A0A5B1BTV5"/>
<reference evidence="14 15" key="1">
    <citation type="submission" date="2019-09" db="EMBL/GenBank/DDBJ databases">
        <title>Report of infection by Mycobacterium simiae a patient suffering from pulmonary tuberculosis.</title>
        <authorList>
            <person name="Mohanty P.S."/>
            <person name="Bansal A.K."/>
            <person name="Singh H."/>
            <person name="Sharma S."/>
            <person name="Patil S.A."/>
            <person name="Upadhaya P."/>
            <person name="Singh P.K."/>
            <person name="Kumar D."/>
            <person name="Kumar S."/>
            <person name="Singh R.K."/>
            <person name="Chaudhary B."/>
        </authorList>
    </citation>
    <scope>NUCLEOTIDE SEQUENCE [LARGE SCALE GENOMIC DNA]</scope>
    <source>
        <strain evidence="14 15">JAL-560-SIM</strain>
    </source>
</reference>
<organism evidence="14 15">
    <name type="scientific">Mycobacterium simiae</name>
    <name type="common">Mycobacterium habana</name>
    <dbReference type="NCBI Taxonomy" id="1784"/>
    <lineage>
        <taxon>Bacteria</taxon>
        <taxon>Bacillati</taxon>
        <taxon>Actinomycetota</taxon>
        <taxon>Actinomycetes</taxon>
        <taxon>Mycobacteriales</taxon>
        <taxon>Mycobacteriaceae</taxon>
        <taxon>Mycobacterium</taxon>
        <taxon>Mycobacterium simiae complex</taxon>
    </lineage>
</organism>
<evidence type="ECO:0000256" key="4">
    <source>
        <dbReference type="ARBA" id="ARBA00013244"/>
    </source>
</evidence>
<dbReference type="EC" id="2.3.1.20" evidence="4 11"/>
<evidence type="ECO:0000256" key="1">
    <source>
        <dbReference type="ARBA" id="ARBA00004771"/>
    </source>
</evidence>
<protein>
    <recommendedName>
        <fullName evidence="4 11">Diacylglycerol O-acyltransferase</fullName>
        <ecNumber evidence="4 11">2.3.1.20</ecNumber>
    </recommendedName>
</protein>
<comment type="pathway">
    <text evidence="2">Lipid metabolism.</text>
</comment>
<evidence type="ECO:0000259" key="12">
    <source>
        <dbReference type="Pfam" id="PF03007"/>
    </source>
</evidence>
<dbReference type="GO" id="GO:0005886">
    <property type="term" value="C:plasma membrane"/>
    <property type="evidence" value="ECO:0007669"/>
    <property type="project" value="TreeGrafter"/>
</dbReference>
<evidence type="ECO:0000256" key="6">
    <source>
        <dbReference type="ARBA" id="ARBA00022679"/>
    </source>
</evidence>
<evidence type="ECO:0000256" key="2">
    <source>
        <dbReference type="ARBA" id="ARBA00005189"/>
    </source>
</evidence>
<comment type="similarity">
    <text evidence="3 11">Belongs to the long-chain O-acyltransferase family.</text>
</comment>
<keyword evidence="8 11" id="KW-0443">Lipid metabolism</keyword>
<dbReference type="UniPathway" id="UPA00282"/>
<sequence>MVTRLSTADASFYRLENTATPMYVGSLMILRRPRAGLSYEALLATIEQRLPQIPRYRQRVREVKIGMARPVWVDDPDFDVTYHVRRSALPSPGNDEQLHELIARLAARPLDKSRPLWEMYLVEGLEKNRIALYTKSHQALINGVTSLAIGHVIADRTRRPPPLPEDIWIPERDPGNTRLALGAIGDWIVGPGAQLQALGSALAGLATNHGQLVEAGRRMLDVARAVARGTAPRSPLNATVSRNRRFTVARGRLEDYRTVRARYNCDVHDVVLAVIAGALGNWLMSRGETVATTETVRAMAPLSVYVDDQLDSSGPGQAMSQVTPFLIDLPVGEGNAVVRLSQIAHATESNPTAASLVDARTIVTLSGFAPPTLHAMGLRVATSFPTLSKRTFNLLITNAPGAQSQMYVAGTKLLEAYAVPPLLHNQALAISVTSYNGMLYFGINADRDAMSDVDLLPGLLRQSLEELLEASR</sequence>